<feature type="transmembrane region" description="Helical" evidence="8">
    <location>
        <begin position="294"/>
        <end position="317"/>
    </location>
</feature>
<gene>
    <name evidence="10" type="ORF">DI533_15460</name>
</gene>
<dbReference type="GO" id="GO:0009103">
    <property type="term" value="P:lipopolysaccharide biosynthetic process"/>
    <property type="evidence" value="ECO:0007669"/>
    <property type="project" value="UniProtKB-KW"/>
</dbReference>
<sequence length="336" mass="37750">MPSLHPAGRPAPLPGRRPWRCTVRGREEVVLKVSVVVPVYNNSGSLAPTHAGLCDVFATRLPSYEFELVFVNDGSADASLAELRAIRDADSRVKVIDFTRNFGQMAAMLAGFKEATGDAVINVSADLQDPLDLIPEMMRSWEAGGEIVVCHRSDRADSLSARIFSRMAYSILRLAQPNMPDGGFDYVLMDRKVVDVFNSIDVRHRYFQGDLLWTGFRTTFIPYVRQERKIGRSQYNFSKKLKNFLDAVLDVSYLPIRLISLAGATTSMLGMLYGITIVIAWFMGTTPFEGWAPLMIVLLVVGGLIMLMLGVIGEYVWRINEEVRKRPNYIVREKFD</sequence>
<evidence type="ECO:0000256" key="4">
    <source>
        <dbReference type="ARBA" id="ARBA00022692"/>
    </source>
</evidence>
<evidence type="ECO:0000256" key="2">
    <source>
        <dbReference type="ARBA" id="ARBA00022676"/>
    </source>
</evidence>
<dbReference type="InterPro" id="IPR050256">
    <property type="entry name" value="Glycosyltransferase_2"/>
</dbReference>
<evidence type="ECO:0000256" key="8">
    <source>
        <dbReference type="SAM" id="Phobius"/>
    </source>
</evidence>
<evidence type="ECO:0000256" key="5">
    <source>
        <dbReference type="ARBA" id="ARBA00022985"/>
    </source>
</evidence>
<proteinExistence type="predicted"/>
<keyword evidence="2" id="KW-0328">Glycosyltransferase</keyword>
<accession>A0A2W5S5A8</accession>
<dbReference type="CDD" id="cd04187">
    <property type="entry name" value="DPM1_like_bac"/>
    <property type="match status" value="1"/>
</dbReference>
<keyword evidence="3 10" id="KW-0808">Transferase</keyword>
<evidence type="ECO:0000313" key="10">
    <source>
        <dbReference type="EMBL" id="PZQ96949.1"/>
    </source>
</evidence>
<feature type="domain" description="Glycosyltransferase 2-like" evidence="9">
    <location>
        <begin position="34"/>
        <end position="192"/>
    </location>
</feature>
<keyword evidence="1" id="KW-1003">Cell membrane</keyword>
<evidence type="ECO:0000313" key="11">
    <source>
        <dbReference type="Proteomes" id="UP000248975"/>
    </source>
</evidence>
<dbReference type="PANTHER" id="PTHR48090">
    <property type="entry name" value="UNDECAPRENYL-PHOSPHATE 4-DEOXY-4-FORMAMIDO-L-ARABINOSE TRANSFERASE-RELATED"/>
    <property type="match status" value="1"/>
</dbReference>
<dbReference type="Gene3D" id="3.90.550.10">
    <property type="entry name" value="Spore Coat Polysaccharide Biosynthesis Protein SpsA, Chain A"/>
    <property type="match status" value="1"/>
</dbReference>
<dbReference type="Proteomes" id="UP000248975">
    <property type="component" value="Unassembled WGS sequence"/>
</dbReference>
<name>A0A2W5S5A8_CERSP</name>
<dbReference type="Pfam" id="PF00535">
    <property type="entry name" value="Glycos_transf_2"/>
    <property type="match status" value="1"/>
</dbReference>
<organism evidence="10 11">
    <name type="scientific">Cereibacter sphaeroides</name>
    <name type="common">Rhodobacter sphaeroides</name>
    <dbReference type="NCBI Taxonomy" id="1063"/>
    <lineage>
        <taxon>Bacteria</taxon>
        <taxon>Pseudomonadati</taxon>
        <taxon>Pseudomonadota</taxon>
        <taxon>Alphaproteobacteria</taxon>
        <taxon>Rhodobacterales</taxon>
        <taxon>Paracoccaceae</taxon>
        <taxon>Cereibacter</taxon>
    </lineage>
</organism>
<keyword evidence="5" id="KW-0448">Lipopolysaccharide biosynthesis</keyword>
<reference evidence="10 11" key="1">
    <citation type="submission" date="2017-08" db="EMBL/GenBank/DDBJ databases">
        <title>Infants hospitalized years apart are colonized by the same room-sourced microbial strains.</title>
        <authorList>
            <person name="Brooks B."/>
            <person name="Olm M.R."/>
            <person name="Firek B.A."/>
            <person name="Baker R."/>
            <person name="Thomas B.C."/>
            <person name="Morowitz M.J."/>
            <person name="Banfield J.F."/>
        </authorList>
    </citation>
    <scope>NUCLEOTIDE SEQUENCE [LARGE SCALE GENOMIC DNA]</scope>
    <source>
        <strain evidence="10">S2_003_000_R2_11</strain>
    </source>
</reference>
<dbReference type="EMBL" id="QFQS01000003">
    <property type="protein sequence ID" value="PZQ96949.1"/>
    <property type="molecule type" value="Genomic_DNA"/>
</dbReference>
<evidence type="ECO:0000256" key="3">
    <source>
        <dbReference type="ARBA" id="ARBA00022679"/>
    </source>
</evidence>
<dbReference type="SUPFAM" id="SSF53448">
    <property type="entry name" value="Nucleotide-diphospho-sugar transferases"/>
    <property type="match status" value="1"/>
</dbReference>
<protein>
    <submittedName>
        <fullName evidence="10">Glycosyl transferase family 2</fullName>
    </submittedName>
</protein>
<evidence type="ECO:0000256" key="7">
    <source>
        <dbReference type="ARBA" id="ARBA00023136"/>
    </source>
</evidence>
<evidence type="ECO:0000256" key="1">
    <source>
        <dbReference type="ARBA" id="ARBA00022475"/>
    </source>
</evidence>
<evidence type="ECO:0000256" key="6">
    <source>
        <dbReference type="ARBA" id="ARBA00022989"/>
    </source>
</evidence>
<dbReference type="PANTHER" id="PTHR48090:SF3">
    <property type="entry name" value="UNDECAPRENYL-PHOSPHATE 4-DEOXY-4-FORMAMIDO-L-ARABINOSE TRANSFERASE"/>
    <property type="match status" value="1"/>
</dbReference>
<comment type="caution">
    <text evidence="10">The sequence shown here is derived from an EMBL/GenBank/DDBJ whole genome shotgun (WGS) entry which is preliminary data.</text>
</comment>
<keyword evidence="6 8" id="KW-1133">Transmembrane helix</keyword>
<dbReference type="GO" id="GO:0016757">
    <property type="term" value="F:glycosyltransferase activity"/>
    <property type="evidence" value="ECO:0007669"/>
    <property type="project" value="UniProtKB-KW"/>
</dbReference>
<dbReference type="InterPro" id="IPR001173">
    <property type="entry name" value="Glyco_trans_2-like"/>
</dbReference>
<evidence type="ECO:0000259" key="9">
    <source>
        <dbReference type="Pfam" id="PF00535"/>
    </source>
</evidence>
<dbReference type="AlphaFoldDB" id="A0A2W5S5A8"/>
<dbReference type="InterPro" id="IPR029044">
    <property type="entry name" value="Nucleotide-diphossugar_trans"/>
</dbReference>
<dbReference type="GO" id="GO:0005886">
    <property type="term" value="C:plasma membrane"/>
    <property type="evidence" value="ECO:0007669"/>
    <property type="project" value="TreeGrafter"/>
</dbReference>
<keyword evidence="4 8" id="KW-0812">Transmembrane</keyword>
<feature type="transmembrane region" description="Helical" evidence="8">
    <location>
        <begin position="258"/>
        <end position="282"/>
    </location>
</feature>
<keyword evidence="7 8" id="KW-0472">Membrane</keyword>